<dbReference type="EMBL" id="JAFIQS010000004">
    <property type="protein sequence ID" value="KAG5170152.1"/>
    <property type="molecule type" value="Genomic_DNA"/>
</dbReference>
<dbReference type="OrthoDB" id="2686083at2759"/>
<keyword evidence="2" id="KW-0812">Transmembrane</keyword>
<feature type="region of interest" description="Disordered" evidence="1">
    <location>
        <begin position="638"/>
        <end position="668"/>
    </location>
</feature>
<reference evidence="3" key="1">
    <citation type="submission" date="2021-02" db="EMBL/GenBank/DDBJ databases">
        <title>Psilocybe cubensis genome.</title>
        <authorList>
            <person name="Mckernan K.J."/>
            <person name="Crawford S."/>
            <person name="Trippe A."/>
            <person name="Kane L.T."/>
            <person name="Mclaughlin S."/>
        </authorList>
    </citation>
    <scope>NUCLEOTIDE SEQUENCE [LARGE SCALE GENOMIC DNA]</scope>
    <source>
        <strain evidence="3">MGC-MH-2018</strain>
    </source>
</reference>
<sequence>MDSTTYVVHLSPSILLYIVSSVLIMFVWYYNRSAFSVLPIMGYALLAIVLAYLSIRGYRYLKSRAQTSVSLPKPVSGSSHKSTYALGRSTGWNWRRWILPRVPSWPKVPEVVVGKAKAVAHSKNLSVELLPTTGLPPPPTASPTPIAAVTMPTPQLVDLTTPATPPLTTGTTFNSYPTSPRTPSPPYMPHISTSKLIYPTPPHASYPRPPSPHGIFATTIQKPHRRSRSLGGVPVRRLSGGTSGLRNAIELKELSGDHKRGTSREHLLIDFNSSSSSDDDRESIMKISPAASDIGILPPGKGLMPLVDPRMVGRHVPLVDLGDDNHFSSQVEHEDDSWRWFNPSGVTTPLADRIGTSILRPKSSLATLRVEKLVDVDSESDSEPVLGSNPIGIHRVEVQTTQIEKLIDIHPPKEEVKVKEATLVDVDDYTSVADGTQNQGQLVDVESLGNTLEPIHSSPPPFPIQTSILMKATLPLPQETLTLAESPFANPLARAQSPTVENQDQISVVSKNPGLLVEHANEEHELYHSESKTSSPLSEFNYISESTSKGAEAEDLESGILSHDGWEWDLPGHSDPWASHIAETPSPSSEVFVYTGLDAVEREGHEPDVLTLDTSLPSAGSDLESEGFKYDAEVLEKSPGASLLPTELTEEDEEEMPSLTLSDDLENPTPDHVDFNLSEHILLDEEQDLTPKPTPSSLELALPAMPAEGVMLSEDYPDPELLPLPESPLLLTIDIPDPETPSLAFEKDEPVERAMPCQTPTPPASPPPISPLRFVNSSNGSNVFHLSPHATTQSMSHLQLPSSPRLSVSTGRSPRTSSSPSLHDIEEKENATPTALSPKNPKSIVAQDVHVTLASKGGNTQESPVLHRRILGDHIADEVESKQSEPATDDVVVHNEMTPESYSLPETDIAKAVQHVLAVKLSSNFDETPLPGSFPDSKPFVEVSTPISKPDTSATSTTIGARLAMTSNSLTPRPSARALVRSPVDIALAMQLRPGLGAGADPAWMVRFLMAMFGWLAVVVSGQVEY</sequence>
<comment type="caution">
    <text evidence="3">The sequence shown here is derived from an EMBL/GenBank/DDBJ whole genome shotgun (WGS) entry which is preliminary data.</text>
</comment>
<feature type="compositionally biased region" description="Low complexity" evidence="1">
    <location>
        <begin position="807"/>
        <end position="821"/>
    </location>
</feature>
<feature type="transmembrane region" description="Helical" evidence="2">
    <location>
        <begin position="36"/>
        <end position="55"/>
    </location>
</feature>
<feature type="compositionally biased region" description="Pro residues" evidence="1">
    <location>
        <begin position="759"/>
        <end position="770"/>
    </location>
</feature>
<feature type="region of interest" description="Disordered" evidence="1">
    <location>
        <begin position="163"/>
        <end position="183"/>
    </location>
</feature>
<feature type="compositionally biased region" description="Low complexity" evidence="1">
    <location>
        <begin position="163"/>
        <end position="179"/>
    </location>
</feature>
<keyword evidence="2" id="KW-1133">Transmembrane helix</keyword>
<evidence type="ECO:0000256" key="2">
    <source>
        <dbReference type="SAM" id="Phobius"/>
    </source>
</evidence>
<dbReference type="AlphaFoldDB" id="A0A8H7XZT5"/>
<evidence type="ECO:0000256" key="1">
    <source>
        <dbReference type="SAM" id="MobiDB-lite"/>
    </source>
</evidence>
<organism evidence="3">
    <name type="scientific">Psilocybe cubensis</name>
    <name type="common">Psychedelic mushroom</name>
    <name type="synonym">Stropharia cubensis</name>
    <dbReference type="NCBI Taxonomy" id="181762"/>
    <lineage>
        <taxon>Eukaryota</taxon>
        <taxon>Fungi</taxon>
        <taxon>Dikarya</taxon>
        <taxon>Basidiomycota</taxon>
        <taxon>Agaricomycotina</taxon>
        <taxon>Agaricomycetes</taxon>
        <taxon>Agaricomycetidae</taxon>
        <taxon>Agaricales</taxon>
        <taxon>Agaricineae</taxon>
        <taxon>Strophariaceae</taxon>
        <taxon>Psilocybe</taxon>
    </lineage>
</organism>
<feature type="compositionally biased region" description="Polar residues" evidence="1">
    <location>
        <begin position="775"/>
        <end position="806"/>
    </location>
</feature>
<feature type="transmembrane region" description="Helical" evidence="2">
    <location>
        <begin position="7"/>
        <end position="30"/>
    </location>
</feature>
<gene>
    <name evidence="3" type="ORF">JR316_004539</name>
</gene>
<proteinExistence type="predicted"/>
<protein>
    <submittedName>
        <fullName evidence="3">Uncharacterized protein</fullName>
    </submittedName>
</protein>
<evidence type="ECO:0000313" key="3">
    <source>
        <dbReference type="EMBL" id="KAG5170152.1"/>
    </source>
</evidence>
<name>A0A8H7XZT5_PSICU</name>
<feature type="region of interest" description="Disordered" evidence="1">
    <location>
        <begin position="222"/>
        <end position="241"/>
    </location>
</feature>
<keyword evidence="2" id="KW-0472">Membrane</keyword>
<accession>A0A8H7XZT5</accession>
<feature type="region of interest" description="Disordered" evidence="1">
    <location>
        <begin position="752"/>
        <end position="842"/>
    </location>
</feature>